<dbReference type="PANTHER" id="PTHR13504">
    <property type="entry name" value="FIDO DOMAIN-CONTAINING PROTEIN DDB_G0283145"/>
    <property type="match status" value="1"/>
</dbReference>
<dbReference type="SUPFAM" id="SSF140931">
    <property type="entry name" value="Fic-like"/>
    <property type="match status" value="1"/>
</dbReference>
<dbReference type="AlphaFoldDB" id="A0A120KNZ6"/>
<dbReference type="PANTHER" id="PTHR13504:SF38">
    <property type="entry name" value="FIDO DOMAIN-CONTAINING PROTEIN"/>
    <property type="match status" value="1"/>
</dbReference>
<evidence type="ECO:0000313" key="3">
    <source>
        <dbReference type="EMBL" id="AMD93469.1"/>
    </source>
</evidence>
<dbReference type="InterPro" id="IPR036597">
    <property type="entry name" value="Fido-like_dom_sf"/>
</dbReference>
<evidence type="ECO:0000256" key="1">
    <source>
        <dbReference type="PIRSR" id="PIRSR640198-3"/>
    </source>
</evidence>
<sequence length="223" mass="25065">MNAVGHKKALFIAQKMRPDFVFSMAKLEGNPFTFPEIQTTLAGITVGGHKISDQNQVLNIAAGWSEIIMQVSRHIFTVDRNTFVHINTIIAKDEALEVGAFRNGQVGISGTEYRPPHPGTALDAAFTSMLNNHFQAATIEEKSFGLFLDAARAQFFYDGNKRTGQLMMNGVLLSNGYAPVSIFADSHSDYNLRMLDFYRSGDKSEMFDFLRNQYERVYRAFED</sequence>
<feature type="domain" description="Fido" evidence="2">
    <location>
        <begin position="76"/>
        <end position="212"/>
    </location>
</feature>
<accession>A0A120KNZ6</accession>
<dbReference type="Gene3D" id="1.10.3290.10">
    <property type="entry name" value="Fido-like domain"/>
    <property type="match status" value="1"/>
</dbReference>
<dbReference type="KEGG" id="doa:AXF15_10420"/>
<gene>
    <name evidence="3" type="ORF">AXF15_10420</name>
</gene>
<dbReference type="RefSeq" id="WP_066607053.1">
    <property type="nucleotide sequence ID" value="NZ_CP014230.1"/>
</dbReference>
<dbReference type="Pfam" id="PF02661">
    <property type="entry name" value="Fic"/>
    <property type="match status" value="1"/>
</dbReference>
<dbReference type="InterPro" id="IPR003812">
    <property type="entry name" value="Fido"/>
</dbReference>
<feature type="site" description="Important for autoinhibition of adenylyltransferase activity" evidence="1">
    <location>
        <position position="28"/>
    </location>
</feature>
<reference evidence="4" key="1">
    <citation type="submission" date="2016-02" db="EMBL/GenBank/DDBJ databases">
        <authorList>
            <person name="Holder M.E."/>
            <person name="Ajami N.J."/>
            <person name="Petrosino J.F."/>
        </authorList>
    </citation>
    <scope>NUCLEOTIDE SEQUENCE [LARGE SCALE GENOMIC DNA]</scope>
    <source>
        <strain evidence="4">DSM 12838</strain>
    </source>
</reference>
<name>A0A120KNZ6_9BACT</name>
<dbReference type="OrthoDB" id="9807853at2"/>
<dbReference type="PROSITE" id="PS51459">
    <property type="entry name" value="FIDO"/>
    <property type="match status" value="1"/>
</dbReference>
<dbReference type="STRING" id="888061.AXF15_10420"/>
<protein>
    <recommendedName>
        <fullName evidence="2">Fido domain-containing protein</fullName>
    </recommendedName>
</protein>
<keyword evidence="4" id="KW-1185">Reference proteome</keyword>
<dbReference type="InterPro" id="IPR040198">
    <property type="entry name" value="Fido_containing"/>
</dbReference>
<evidence type="ECO:0000313" key="4">
    <source>
        <dbReference type="Proteomes" id="UP000063964"/>
    </source>
</evidence>
<proteinExistence type="predicted"/>
<dbReference type="EMBL" id="CP014230">
    <property type="protein sequence ID" value="AMD93469.1"/>
    <property type="molecule type" value="Genomic_DNA"/>
</dbReference>
<dbReference type="Proteomes" id="UP000063964">
    <property type="component" value="Chromosome"/>
</dbReference>
<evidence type="ECO:0000259" key="2">
    <source>
        <dbReference type="PROSITE" id="PS51459"/>
    </source>
</evidence>
<organism evidence="3 4">
    <name type="scientific">Desulfomicrobium orale DSM 12838</name>
    <dbReference type="NCBI Taxonomy" id="888061"/>
    <lineage>
        <taxon>Bacteria</taxon>
        <taxon>Pseudomonadati</taxon>
        <taxon>Thermodesulfobacteriota</taxon>
        <taxon>Desulfovibrionia</taxon>
        <taxon>Desulfovibrionales</taxon>
        <taxon>Desulfomicrobiaceae</taxon>
        <taxon>Desulfomicrobium</taxon>
    </lineage>
</organism>